<dbReference type="EMBL" id="JAAIVJ010000001">
    <property type="protein sequence ID" value="NEY89127.1"/>
    <property type="molecule type" value="Genomic_DNA"/>
</dbReference>
<dbReference type="InterPro" id="IPR052351">
    <property type="entry name" value="Ornithine_N-alpha-AT"/>
</dbReference>
<evidence type="ECO:0000313" key="12">
    <source>
        <dbReference type="Proteomes" id="UP000477782"/>
    </source>
</evidence>
<proteinExistence type="inferred from homology"/>
<protein>
    <recommendedName>
        <fullName evidence="8">L-ornithine N(alpha)-acyltransferase</fullName>
        <ecNumber evidence="7">2.3.2.30</ecNumber>
    </recommendedName>
</protein>
<dbReference type="Pfam" id="PF13444">
    <property type="entry name" value="Acetyltransf_5"/>
    <property type="match status" value="1"/>
</dbReference>
<evidence type="ECO:0000256" key="9">
    <source>
        <dbReference type="ARBA" id="ARBA00045724"/>
    </source>
</evidence>
<dbReference type="InterPro" id="IPR016181">
    <property type="entry name" value="Acyl_CoA_acyltransferase"/>
</dbReference>
<name>A0A6M0QNZ1_9RHOB</name>
<evidence type="ECO:0000256" key="3">
    <source>
        <dbReference type="ARBA" id="ARBA00022679"/>
    </source>
</evidence>
<organism evidence="11 12">
    <name type="scientific">Tabrizicola oligotrophica</name>
    <dbReference type="NCBI Taxonomy" id="2710650"/>
    <lineage>
        <taxon>Bacteria</taxon>
        <taxon>Pseudomonadati</taxon>
        <taxon>Pseudomonadota</taxon>
        <taxon>Alphaproteobacteria</taxon>
        <taxon>Rhodobacterales</taxon>
        <taxon>Paracoccaceae</taxon>
        <taxon>Tabrizicola</taxon>
    </lineage>
</organism>
<dbReference type="PANTHER" id="PTHR37323:SF1">
    <property type="entry name" value="L-ORNITHINE N(ALPHA)-ACYLTRANSFERASE"/>
    <property type="match status" value="1"/>
</dbReference>
<sequence length="242" mass="25980">MRLEKGQLVARLAEGPADIARAQELRHLCFLAARGLCRPGGRDADRFDAACRHVLIEGPGGQLLGCFRLQFLPAARITDSYSAQFYDLAPLTRFHGPVMELGRFCLHPAAQGPDLLRLAWAAITRLVDAERVGLMFGCTSFPGADPALHAEALAHLARNHAAPAGMAPRQKAQAVALPDIPADPRRALAAMPALLRTYLGMGGWVSDHAVIDPDLDTLHVFTAVEVARIPPARARALRALAG</sequence>
<keyword evidence="3 11" id="KW-0808">Transferase</keyword>
<comment type="caution">
    <text evidence="11">The sequence shown here is derived from an EMBL/GenBank/DDBJ whole genome shotgun (WGS) entry which is preliminary data.</text>
</comment>
<comment type="function">
    <text evidence="9">Catalyzes the first step in the biosynthesis of ornithine lipids, which are phosphorus-free membrane lipids. Catalyzes the 3-hydroxyacyl-acyl carrier protein-dependent acylation of ornithine to form lyso-ornithine lipid (LOL).</text>
</comment>
<keyword evidence="4" id="KW-0443">Lipid metabolism</keyword>
<comment type="similarity">
    <text evidence="6">Belongs to the acetyltransferase family. OlsB subfamily.</text>
</comment>
<evidence type="ECO:0000256" key="10">
    <source>
        <dbReference type="ARBA" id="ARBA00047785"/>
    </source>
</evidence>
<evidence type="ECO:0000256" key="1">
    <source>
        <dbReference type="ARBA" id="ARBA00005189"/>
    </source>
</evidence>
<dbReference type="Proteomes" id="UP000477782">
    <property type="component" value="Unassembled WGS sequence"/>
</dbReference>
<comment type="pathway">
    <text evidence="1">Lipid metabolism.</text>
</comment>
<evidence type="ECO:0000256" key="6">
    <source>
        <dbReference type="ARBA" id="ARBA00038095"/>
    </source>
</evidence>
<dbReference type="PANTHER" id="PTHR37323">
    <property type="entry name" value="GCN5-RELATED N-ACETYLTRANSFERASE"/>
    <property type="match status" value="1"/>
</dbReference>
<dbReference type="Gene3D" id="3.40.630.30">
    <property type="match status" value="1"/>
</dbReference>
<dbReference type="GO" id="GO:0006629">
    <property type="term" value="P:lipid metabolic process"/>
    <property type="evidence" value="ECO:0007669"/>
    <property type="project" value="UniProtKB-KW"/>
</dbReference>
<gene>
    <name evidence="11" type="ORF">G4Z14_02365</name>
</gene>
<dbReference type="RefSeq" id="WP_164623137.1">
    <property type="nucleotide sequence ID" value="NZ_JAAIVJ010000001.1"/>
</dbReference>
<evidence type="ECO:0000256" key="5">
    <source>
        <dbReference type="ARBA" id="ARBA00023315"/>
    </source>
</evidence>
<dbReference type="AlphaFoldDB" id="A0A6M0QNZ1"/>
<comment type="catalytic activity">
    <reaction evidence="10">
        <text>a (3R)-hydroxyacyl-[ACP] + L-ornithine = a lyso-ornithine lipid + holo-[ACP] + H(+)</text>
        <dbReference type="Rhea" id="RHEA:20633"/>
        <dbReference type="Rhea" id="RHEA-COMP:9685"/>
        <dbReference type="Rhea" id="RHEA-COMP:9945"/>
        <dbReference type="ChEBI" id="CHEBI:15378"/>
        <dbReference type="ChEBI" id="CHEBI:46911"/>
        <dbReference type="ChEBI" id="CHEBI:64479"/>
        <dbReference type="ChEBI" id="CHEBI:78827"/>
        <dbReference type="ChEBI" id="CHEBI:138482"/>
        <dbReference type="EC" id="2.3.2.30"/>
    </reaction>
    <physiologicalReaction direction="left-to-right" evidence="10">
        <dbReference type="Rhea" id="RHEA:20634"/>
    </physiologicalReaction>
</comment>
<evidence type="ECO:0000313" key="11">
    <source>
        <dbReference type="EMBL" id="NEY89127.1"/>
    </source>
</evidence>
<dbReference type="SUPFAM" id="SSF55729">
    <property type="entry name" value="Acyl-CoA N-acyltransferases (Nat)"/>
    <property type="match status" value="1"/>
</dbReference>
<keyword evidence="2" id="KW-0444">Lipid biosynthesis</keyword>
<reference evidence="11 12" key="1">
    <citation type="submission" date="2020-02" db="EMBL/GenBank/DDBJ databases">
        <authorList>
            <person name="Chen W.-M."/>
        </authorList>
    </citation>
    <scope>NUCLEOTIDE SEQUENCE [LARGE SCALE GENOMIC DNA]</scope>
    <source>
        <strain evidence="11 12">KMS-5</strain>
    </source>
</reference>
<accession>A0A6M0QNZ1</accession>
<evidence type="ECO:0000256" key="2">
    <source>
        <dbReference type="ARBA" id="ARBA00022516"/>
    </source>
</evidence>
<evidence type="ECO:0000256" key="8">
    <source>
        <dbReference type="ARBA" id="ARBA00039866"/>
    </source>
</evidence>
<keyword evidence="12" id="KW-1185">Reference proteome</keyword>
<dbReference type="EC" id="2.3.2.30" evidence="7"/>
<dbReference type="GO" id="GO:0043810">
    <property type="term" value="F:ornithine-acyl [acyl carrier protein] N-acyltransferase activity"/>
    <property type="evidence" value="ECO:0007669"/>
    <property type="project" value="UniProtKB-EC"/>
</dbReference>
<evidence type="ECO:0000256" key="4">
    <source>
        <dbReference type="ARBA" id="ARBA00023098"/>
    </source>
</evidence>
<keyword evidence="5" id="KW-0012">Acyltransferase</keyword>
<evidence type="ECO:0000256" key="7">
    <source>
        <dbReference type="ARBA" id="ARBA00039058"/>
    </source>
</evidence>